<organism evidence="2 3">
    <name type="scientific">Mesorhizobium huakuii</name>
    <dbReference type="NCBI Taxonomy" id="28104"/>
    <lineage>
        <taxon>Bacteria</taxon>
        <taxon>Pseudomonadati</taxon>
        <taxon>Pseudomonadota</taxon>
        <taxon>Alphaproteobacteria</taxon>
        <taxon>Hyphomicrobiales</taxon>
        <taxon>Phyllobacteriaceae</taxon>
        <taxon>Mesorhizobium</taxon>
    </lineage>
</organism>
<proteinExistence type="predicted"/>
<protein>
    <submittedName>
        <fullName evidence="2">Phage tail tape measure protein</fullName>
    </submittedName>
</protein>
<evidence type="ECO:0000256" key="1">
    <source>
        <dbReference type="SAM" id="Coils"/>
    </source>
</evidence>
<dbReference type="AlphaFoldDB" id="A0A7G6SUN9"/>
<gene>
    <name evidence="2" type="ORF">HB778_17705</name>
</gene>
<evidence type="ECO:0000313" key="2">
    <source>
        <dbReference type="EMBL" id="QND58221.1"/>
    </source>
</evidence>
<name>A0A7G6SUN9_9HYPH</name>
<reference evidence="3" key="1">
    <citation type="journal article" date="2020" name="Mol. Plant Microbe">
        <title>Rhizobial microsymbionts of the narrowly endemic Oxytropis species growing in Kamchatka are characterized by significant genetic diversity and possess a set of genes that are associated with T3SS and T6SS secretion systems and can affect the development of symbiosis.</title>
        <authorList>
            <person name="Safronova V."/>
            <person name="Guro P."/>
            <person name="Sazanova A."/>
            <person name="Kuznetsova I."/>
            <person name="Belimov A."/>
            <person name="Yakubov V."/>
            <person name="Chirak E."/>
            <person name="Afonin A."/>
            <person name="Gogolev Y."/>
            <person name="Andronov E."/>
            <person name="Tikhonovich I."/>
        </authorList>
    </citation>
    <scope>NUCLEOTIDE SEQUENCE [LARGE SCALE GENOMIC DNA]</scope>
    <source>
        <strain evidence="3">583</strain>
    </source>
</reference>
<dbReference type="Proteomes" id="UP000515465">
    <property type="component" value="Chromosome"/>
</dbReference>
<keyword evidence="1" id="KW-0175">Coiled coil</keyword>
<sequence>MATRNAINVLIKLLGGAEMTAELKTLGTTGETAIKKIDDAAKGVSLATLGGALHNFGSDIVSTFERVAAGIGVISVAVSAAAPFILSLAKSGAEAAQQAGDAAQAAGLQAASYQKLAFAAGEADVSQGQFNTAMASFNKQIVKTADETAKGAGKIGSSLNQTGADIKQGIGYTTQAFADIGVEVVRFGGKADKLKATTRAASTGFDMLGIKVKDAGGKLKDNETLLKQVADAFQKLPDGANKSAIAVKLFGIEGTKLIPFLNQGAKGIQGLEDEAARLGIIFSDDQIKAAEAFNNSLSELKKTTAGLSRQVGLIFAPAFAAAANAFRDIIVRNRVAILDFVRNGVQTATVFIKDFFATLSGRDADVTSNKWLITWRDNIVGFGQDFEHVATGVIIPAMTKLRAAADLTITAINGIFGTNITSGEVLIGATIFKLIGGFGLLRSAILLVVEAIAFLSTALTATPAGRIILAIAAALEVVIAVWERERAKRQGWISSTNAHKAALDELKAAIDAVKAGVPGAEENLKRLAQAHLDSARAALEDAKAQVAQQQQIVDAMKQGGEFAAPLGADIDTQTEALLRANINLAKRTRELDDVQKTLDGKVVGNIEDLRQGTAQAATGVTQLGTAADTSAAKVENLDHQITVFRGGGPGGQLSKETFDVIDGVAHRADQAKQSLDGVAASGKSAADNLKTVSNDVTNSIAAVPNAIKPDAAASAVDGIVTDVNKIAPAAQDAASGVNDALGSIDASSADQAATALVTPFESLPSKIGAIMSGLQGLIQGGFASLSSIVSSLASQINAQIASIISALQQAAAAAASLRSQAASSSSSDSGGSHGGFAGGGHVVGAGGPTSDSILAWLSNGEFVMQAAAVRRFGVGFLNALNQGFLPSLEGFSLGGFVDGFNRSMSQLAIPRMATGGLAPRPATGGATARDSATTTLHFSFPGTGEIFEAFTSDFVASRMTHAAVKAGLLSTGRKPKRS</sequence>
<evidence type="ECO:0000313" key="3">
    <source>
        <dbReference type="Proteomes" id="UP000515465"/>
    </source>
</evidence>
<dbReference type="EMBL" id="CP050296">
    <property type="protein sequence ID" value="QND58221.1"/>
    <property type="molecule type" value="Genomic_DNA"/>
</dbReference>
<accession>A0A7G6SUN9</accession>
<dbReference type="RefSeq" id="WP_183455591.1">
    <property type="nucleotide sequence ID" value="NZ_CP050296.1"/>
</dbReference>
<feature type="coiled-coil region" evidence="1">
    <location>
        <begin position="525"/>
        <end position="559"/>
    </location>
</feature>